<comment type="caution">
    <text evidence="1">The sequence shown here is derived from an EMBL/GenBank/DDBJ whole genome shotgun (WGS) entry which is preliminary data.</text>
</comment>
<dbReference type="RefSeq" id="WP_166118171.1">
    <property type="nucleotide sequence ID" value="NZ_JAPIUX010000001.1"/>
</dbReference>
<dbReference type="Proteomes" id="UP001526446">
    <property type="component" value="Unassembled WGS sequence"/>
</dbReference>
<evidence type="ECO:0000313" key="2">
    <source>
        <dbReference type="Proteomes" id="UP001526446"/>
    </source>
</evidence>
<keyword evidence="2" id="KW-1185">Reference proteome</keyword>
<organism evidence="1 2">
    <name type="scientific">Acetobacter farinalis</name>
    <dbReference type="NCBI Taxonomy" id="1260984"/>
    <lineage>
        <taxon>Bacteria</taxon>
        <taxon>Pseudomonadati</taxon>
        <taxon>Pseudomonadota</taxon>
        <taxon>Alphaproteobacteria</taxon>
        <taxon>Acetobacterales</taxon>
        <taxon>Acetobacteraceae</taxon>
        <taxon>Acetobacter</taxon>
    </lineage>
</organism>
<evidence type="ECO:0000313" key="1">
    <source>
        <dbReference type="EMBL" id="MCX2559812.1"/>
    </source>
</evidence>
<name>A0ABT3Q3E8_9PROT</name>
<dbReference type="EMBL" id="JAPIUX010000001">
    <property type="protein sequence ID" value="MCX2559812.1"/>
    <property type="molecule type" value="Genomic_DNA"/>
</dbReference>
<accession>A0ABT3Q3E8</accession>
<protein>
    <submittedName>
        <fullName evidence="1">Uncharacterized protein</fullName>
    </submittedName>
</protein>
<reference evidence="1 2" key="1">
    <citation type="submission" date="2022-11" db="EMBL/GenBank/DDBJ databases">
        <title>Genome sequencing of Acetobacter type strain.</title>
        <authorList>
            <person name="Heo J."/>
            <person name="Lee D."/>
            <person name="Han B.-H."/>
            <person name="Hong S.-B."/>
            <person name="Kwon S.-W."/>
        </authorList>
    </citation>
    <scope>NUCLEOTIDE SEQUENCE [LARGE SCALE GENOMIC DNA]</scope>
    <source>
        <strain evidence="1 2">KACC 21251</strain>
    </source>
</reference>
<sequence>MWNEPYLETCCRAALHRLCLAGAVGRPAGLRDDPCLLRMQDMGFVRETGQGRFFVTDEGRSRHAREVLKVAEGLKAAPLSGPRG</sequence>
<proteinExistence type="predicted"/>
<gene>
    <name evidence="1" type="ORF">OQ252_00150</name>
</gene>